<evidence type="ECO:0000256" key="6">
    <source>
        <dbReference type="ARBA" id="ARBA00022967"/>
    </source>
</evidence>
<keyword evidence="3" id="KW-0997">Cell inner membrane</keyword>
<reference evidence="9 10" key="1">
    <citation type="submission" date="2017-02" db="EMBL/GenBank/DDBJ databases">
        <authorList>
            <person name="Peterson S.W."/>
        </authorList>
    </citation>
    <scope>NUCLEOTIDE SEQUENCE [LARGE SCALE GENOMIC DNA]</scope>
    <source>
        <strain evidence="9 10">CECT 9027</strain>
    </source>
</reference>
<dbReference type="InterPro" id="IPR027417">
    <property type="entry name" value="P-loop_NTPase"/>
</dbReference>
<dbReference type="InterPro" id="IPR003593">
    <property type="entry name" value="AAA+_ATPase"/>
</dbReference>
<dbReference type="PANTHER" id="PTHR42781:SF1">
    <property type="entry name" value="THIAMINE IMPORT ATP-BINDING PROTEIN THIQ"/>
    <property type="match status" value="1"/>
</dbReference>
<organism evidence="9 10">
    <name type="scientific">Vibrio palustris</name>
    <dbReference type="NCBI Taxonomy" id="1918946"/>
    <lineage>
        <taxon>Bacteria</taxon>
        <taxon>Pseudomonadati</taxon>
        <taxon>Pseudomonadota</taxon>
        <taxon>Gammaproteobacteria</taxon>
        <taxon>Vibrionales</taxon>
        <taxon>Vibrionaceae</taxon>
        <taxon>Vibrio</taxon>
    </lineage>
</organism>
<evidence type="ECO:0000256" key="4">
    <source>
        <dbReference type="ARBA" id="ARBA00022741"/>
    </source>
</evidence>
<dbReference type="GO" id="GO:0016020">
    <property type="term" value="C:membrane"/>
    <property type="evidence" value="ECO:0007669"/>
    <property type="project" value="InterPro"/>
</dbReference>
<dbReference type="SMART" id="SM00382">
    <property type="entry name" value="AAA"/>
    <property type="match status" value="1"/>
</dbReference>
<evidence type="ECO:0000259" key="8">
    <source>
        <dbReference type="PROSITE" id="PS50893"/>
    </source>
</evidence>
<keyword evidence="10" id="KW-1185">Reference proteome</keyword>
<dbReference type="GO" id="GO:0042626">
    <property type="term" value="F:ATPase-coupled transmembrane transporter activity"/>
    <property type="evidence" value="ECO:0007669"/>
    <property type="project" value="InterPro"/>
</dbReference>
<dbReference type="EMBL" id="FUFT01000004">
    <property type="protein sequence ID" value="SJL83643.1"/>
    <property type="molecule type" value="Genomic_DNA"/>
</dbReference>
<dbReference type="OrthoDB" id="9802264at2"/>
<dbReference type="InterPro" id="IPR003439">
    <property type="entry name" value="ABC_transporter-like_ATP-bd"/>
</dbReference>
<dbReference type="STRING" id="1918946.VPAL9027_01620"/>
<keyword evidence="4" id="KW-0547">Nucleotide-binding</keyword>
<evidence type="ECO:0000256" key="3">
    <source>
        <dbReference type="ARBA" id="ARBA00022519"/>
    </source>
</evidence>
<dbReference type="AlphaFoldDB" id="A0A1R4B412"/>
<dbReference type="Proteomes" id="UP000189475">
    <property type="component" value="Unassembled WGS sequence"/>
</dbReference>
<feature type="domain" description="ABC transporter" evidence="8">
    <location>
        <begin position="2"/>
        <end position="230"/>
    </location>
</feature>
<protein>
    <submittedName>
        <fullName evidence="9">Thiamine import ATP-binding protein ThiQ</fullName>
        <ecNumber evidence="9">3.6.3.-</ecNumber>
    </submittedName>
</protein>
<dbReference type="InterPro" id="IPR005968">
    <property type="entry name" value="Thiamine_ABC_ThiQ"/>
</dbReference>
<keyword evidence="7" id="KW-0472">Membrane</keyword>
<evidence type="ECO:0000256" key="7">
    <source>
        <dbReference type="ARBA" id="ARBA00023136"/>
    </source>
</evidence>
<keyword evidence="9" id="KW-0378">Hydrolase</keyword>
<dbReference type="PROSITE" id="PS50893">
    <property type="entry name" value="ABC_TRANSPORTER_2"/>
    <property type="match status" value="1"/>
</dbReference>
<sequence>MLVVDQVHYEYQSDWFAFDVTLKKGTILALMGPSGSGKSTLLSLVAGFIDPNMGDIRFQDQSLIGLSPYQRPFSMLFQEYNLFAHLSVRKNIGLGLHPGLKLTTAQQAKVVDAAKQVGLSEVLDRYPEHLSGGQRQRVALARCFVQSNPIWLLDEPFSALDPVLREDMLALVQRLAQEREASVLMVTHHISDARTIATEFAFMARGTVQRVAPISELRSDHPDPELAAFVRAGS</sequence>
<name>A0A1R4B412_9VIBR</name>
<gene>
    <name evidence="9" type="primary">thiQ</name>
    <name evidence="9" type="ORF">VPAL9027_01620</name>
</gene>
<accession>A0A1R4B412</accession>
<evidence type="ECO:0000313" key="9">
    <source>
        <dbReference type="EMBL" id="SJL83643.1"/>
    </source>
</evidence>
<dbReference type="InterPro" id="IPR017871">
    <property type="entry name" value="ABC_transporter-like_CS"/>
</dbReference>
<dbReference type="GO" id="GO:0005524">
    <property type="term" value="F:ATP binding"/>
    <property type="evidence" value="ECO:0007669"/>
    <property type="project" value="UniProtKB-KW"/>
</dbReference>
<dbReference type="GO" id="GO:0016887">
    <property type="term" value="F:ATP hydrolysis activity"/>
    <property type="evidence" value="ECO:0007669"/>
    <property type="project" value="InterPro"/>
</dbReference>
<dbReference type="EC" id="3.6.3.-" evidence="9"/>
<dbReference type="PROSITE" id="PS00211">
    <property type="entry name" value="ABC_TRANSPORTER_1"/>
    <property type="match status" value="1"/>
</dbReference>
<evidence type="ECO:0000313" key="10">
    <source>
        <dbReference type="Proteomes" id="UP000189475"/>
    </source>
</evidence>
<keyword evidence="2" id="KW-1003">Cell membrane</keyword>
<keyword evidence="6" id="KW-1278">Translocase</keyword>
<evidence type="ECO:0000256" key="2">
    <source>
        <dbReference type="ARBA" id="ARBA00022475"/>
    </source>
</evidence>
<dbReference type="GO" id="GO:0071934">
    <property type="term" value="P:thiamine transmembrane transport"/>
    <property type="evidence" value="ECO:0007669"/>
    <property type="project" value="InterPro"/>
</dbReference>
<evidence type="ECO:0000256" key="5">
    <source>
        <dbReference type="ARBA" id="ARBA00022840"/>
    </source>
</evidence>
<dbReference type="SUPFAM" id="SSF52540">
    <property type="entry name" value="P-loop containing nucleoside triphosphate hydrolases"/>
    <property type="match status" value="1"/>
</dbReference>
<keyword evidence="1" id="KW-0813">Transport</keyword>
<dbReference type="Pfam" id="PF00005">
    <property type="entry name" value="ABC_tran"/>
    <property type="match status" value="1"/>
</dbReference>
<dbReference type="Gene3D" id="3.40.50.300">
    <property type="entry name" value="P-loop containing nucleotide triphosphate hydrolases"/>
    <property type="match status" value="1"/>
</dbReference>
<keyword evidence="5 9" id="KW-0067">ATP-binding</keyword>
<evidence type="ECO:0000256" key="1">
    <source>
        <dbReference type="ARBA" id="ARBA00022448"/>
    </source>
</evidence>
<dbReference type="RefSeq" id="WP_077313998.1">
    <property type="nucleotide sequence ID" value="NZ_AP024887.1"/>
</dbReference>
<proteinExistence type="predicted"/>
<dbReference type="InterPro" id="IPR050093">
    <property type="entry name" value="ABC_SmlMolc_Importer"/>
</dbReference>
<dbReference type="PANTHER" id="PTHR42781">
    <property type="entry name" value="SPERMIDINE/PUTRESCINE IMPORT ATP-BINDING PROTEIN POTA"/>
    <property type="match status" value="1"/>
</dbReference>
<dbReference type="NCBIfam" id="TIGR01277">
    <property type="entry name" value="thiQ"/>
    <property type="match status" value="1"/>
</dbReference>